<keyword evidence="3" id="KW-1185">Reference proteome</keyword>
<dbReference type="GeneID" id="23569443"/>
<dbReference type="EMBL" id="CM002236">
    <property type="protein sequence ID" value="ESA44076.1"/>
    <property type="molecule type" value="Genomic_DNA"/>
</dbReference>
<dbReference type="Proteomes" id="UP000001805">
    <property type="component" value="Chromosome 1, Linkage Group I"/>
</dbReference>
<feature type="region of interest" description="Disordered" evidence="1">
    <location>
        <begin position="62"/>
        <end position="87"/>
    </location>
</feature>
<gene>
    <name evidence="2" type="ORF">NCU16392</name>
</gene>
<dbReference type="AlphaFoldDB" id="V5IRL3"/>
<evidence type="ECO:0000313" key="2">
    <source>
        <dbReference type="EMBL" id="ESA44076.1"/>
    </source>
</evidence>
<evidence type="ECO:0000313" key="3">
    <source>
        <dbReference type="Proteomes" id="UP000001805"/>
    </source>
</evidence>
<dbReference type="RefSeq" id="XP_011393382.1">
    <property type="nucleotide sequence ID" value="XM_011395080.1"/>
</dbReference>
<dbReference type="InParanoid" id="V5IRL3"/>
<dbReference type="KEGG" id="ncr:NCU16392"/>
<protein>
    <submittedName>
        <fullName evidence="2">Uncharacterized protein</fullName>
    </submittedName>
</protein>
<name>V5IRL3_NEUCR</name>
<proteinExistence type="predicted"/>
<sequence length="164" mass="17367">MAKEQLRVRVAETGCGKVGTVGRYADSHCGGPEDVVVTPGAVVEMTAGAGASRAPDRLSAATSLQPGAAARSRQERRGQISQGNRESSRAICLPADWRTDKRAVIVSHSWIKQGQTGVLDCGSALAGALPVADVRWTGLRLDYNGGRRRARPGMTDLQQLQSTK</sequence>
<dbReference type="VEuPathDB" id="FungiDB:NCU16392"/>
<accession>V5IRL3</accession>
<dbReference type="OrthoDB" id="4356615at2759"/>
<organism evidence="2 3">
    <name type="scientific">Neurospora crassa (strain ATCC 24698 / 74-OR23-1A / CBS 708.71 / DSM 1257 / FGSC 987)</name>
    <dbReference type="NCBI Taxonomy" id="367110"/>
    <lineage>
        <taxon>Eukaryota</taxon>
        <taxon>Fungi</taxon>
        <taxon>Dikarya</taxon>
        <taxon>Ascomycota</taxon>
        <taxon>Pezizomycotina</taxon>
        <taxon>Sordariomycetes</taxon>
        <taxon>Sordariomycetidae</taxon>
        <taxon>Sordariales</taxon>
        <taxon>Sordariaceae</taxon>
        <taxon>Neurospora</taxon>
    </lineage>
</organism>
<reference evidence="2 3" key="1">
    <citation type="journal article" date="2003" name="Nature">
        <title>The genome sequence of the filamentous fungus Neurospora crassa.</title>
        <authorList>
            <person name="Galagan J.E."/>
            <person name="Calvo S.E."/>
            <person name="Borkovich K.A."/>
            <person name="Selker E.U."/>
            <person name="Read N.D."/>
            <person name="Jaffe D."/>
            <person name="FitzHugh W."/>
            <person name="Ma L.J."/>
            <person name="Smirnov S."/>
            <person name="Purcell S."/>
            <person name="Rehman B."/>
            <person name="Elkins T."/>
            <person name="Engels R."/>
            <person name="Wang S."/>
            <person name="Nielsen C.B."/>
            <person name="Butler J."/>
            <person name="Endrizzi M."/>
            <person name="Qui D."/>
            <person name="Ianakiev P."/>
            <person name="Bell-Pedersen D."/>
            <person name="Nelson M.A."/>
            <person name="Werner-Washburne M."/>
            <person name="Selitrennikoff C.P."/>
            <person name="Kinsey J.A."/>
            <person name="Braun E.L."/>
            <person name="Zelter A."/>
            <person name="Schulte U."/>
            <person name="Kothe G.O."/>
            <person name="Jedd G."/>
            <person name="Mewes W."/>
            <person name="Staben C."/>
            <person name="Marcotte E."/>
            <person name="Greenberg D."/>
            <person name="Roy A."/>
            <person name="Foley K."/>
            <person name="Naylor J."/>
            <person name="Stange-Thomann N."/>
            <person name="Barrett R."/>
            <person name="Gnerre S."/>
            <person name="Kamal M."/>
            <person name="Kamvysselis M."/>
            <person name="Mauceli E."/>
            <person name="Bielke C."/>
            <person name="Rudd S."/>
            <person name="Frishman D."/>
            <person name="Krystofova S."/>
            <person name="Rasmussen C."/>
            <person name="Metzenberg R.L."/>
            <person name="Perkins D.D."/>
            <person name="Kroken S."/>
            <person name="Cogoni C."/>
            <person name="Macino G."/>
            <person name="Catcheside D."/>
            <person name="Li W."/>
            <person name="Pratt R.J."/>
            <person name="Osmani S.A."/>
            <person name="DeSouza C.P."/>
            <person name="Glass L."/>
            <person name="Orbach M.J."/>
            <person name="Berglund J.A."/>
            <person name="Voelker R."/>
            <person name="Yarden O."/>
            <person name="Plamann M."/>
            <person name="Seiler S."/>
            <person name="Dunlap J."/>
            <person name="Radford A."/>
            <person name="Aramayo R."/>
            <person name="Natvig D.O."/>
            <person name="Alex L.A."/>
            <person name="Mannhaupt G."/>
            <person name="Ebbole D.J."/>
            <person name="Freitag M."/>
            <person name="Paulsen I."/>
            <person name="Sachs M.S."/>
            <person name="Lander E.S."/>
            <person name="Nusbaum C."/>
            <person name="Birren B."/>
        </authorList>
    </citation>
    <scope>NUCLEOTIDE SEQUENCE [LARGE SCALE GENOMIC DNA]</scope>
    <source>
        <strain evidence="3">ATCC 24698 / 74-OR23-1A / CBS 708.71 / DSM 1257 / FGSC 987</strain>
    </source>
</reference>
<evidence type="ECO:0000256" key="1">
    <source>
        <dbReference type="SAM" id="MobiDB-lite"/>
    </source>
</evidence>